<evidence type="ECO:0000256" key="1">
    <source>
        <dbReference type="SAM" id="Phobius"/>
    </source>
</evidence>
<evidence type="ECO:0000313" key="2">
    <source>
        <dbReference type="EMBL" id="AET69310.1"/>
    </source>
</evidence>
<keyword evidence="3" id="KW-1185">Reference proteome</keyword>
<reference evidence="3" key="1">
    <citation type="submission" date="2011-11" db="EMBL/GenBank/DDBJ databases">
        <title>Complete sequence of Desulfosporosinus orientis DSM 765.</title>
        <authorList>
            <person name="Lucas S."/>
            <person name="Han J."/>
            <person name="Lapidus A."/>
            <person name="Cheng J.-F."/>
            <person name="Goodwin L."/>
            <person name="Pitluck S."/>
            <person name="Peters L."/>
            <person name="Ovchinnikova G."/>
            <person name="Teshima H."/>
            <person name="Detter J.C."/>
            <person name="Han C."/>
            <person name="Tapia R."/>
            <person name="Land M."/>
            <person name="Hauser L."/>
            <person name="Kyrpides N."/>
            <person name="Ivanova N."/>
            <person name="Pagani I."/>
            <person name="Pester M."/>
            <person name="Spring S."/>
            <person name="Ollivier B."/>
            <person name="Rattei T."/>
            <person name="Klenk H.-P."/>
            <person name="Wagner M."/>
            <person name="Loy A."/>
            <person name="Woyke T."/>
        </authorList>
    </citation>
    <scope>NUCLEOTIDE SEQUENCE [LARGE SCALE GENOMIC DNA]</scope>
    <source>
        <strain evidence="3">ATCC 19365 / DSM 765 / NCIMB 8382 / VKM B-1628</strain>
    </source>
</reference>
<gene>
    <name evidence="2" type="ordered locus">Desor_3857</name>
</gene>
<feature type="transmembrane region" description="Helical" evidence="1">
    <location>
        <begin position="12"/>
        <end position="30"/>
    </location>
</feature>
<keyword evidence="1" id="KW-0472">Membrane</keyword>
<dbReference type="AlphaFoldDB" id="G7WBR3"/>
<feature type="transmembrane region" description="Helical" evidence="1">
    <location>
        <begin position="120"/>
        <end position="141"/>
    </location>
</feature>
<reference evidence="2 3" key="2">
    <citation type="journal article" date="2012" name="J. Bacteriol.">
        <title>Complete genome sequences of Desulfosporosinus orientis DSM765T, Desulfosporosinus youngiae DSM17734T, Desulfosporosinus meridiei DSM13257T, and Desulfosporosinus acidiphilus DSM22704T.</title>
        <authorList>
            <person name="Pester M."/>
            <person name="Brambilla E."/>
            <person name="Alazard D."/>
            <person name="Rattei T."/>
            <person name="Weinmaier T."/>
            <person name="Han J."/>
            <person name="Lucas S."/>
            <person name="Lapidus A."/>
            <person name="Cheng J.F."/>
            <person name="Goodwin L."/>
            <person name="Pitluck S."/>
            <person name="Peters L."/>
            <person name="Ovchinnikova G."/>
            <person name="Teshima H."/>
            <person name="Detter J.C."/>
            <person name="Han C.S."/>
            <person name="Tapia R."/>
            <person name="Land M.L."/>
            <person name="Hauser L."/>
            <person name="Kyrpides N.C."/>
            <person name="Ivanova N.N."/>
            <person name="Pagani I."/>
            <person name="Huntmann M."/>
            <person name="Wei C.L."/>
            <person name="Davenport K.W."/>
            <person name="Daligault H."/>
            <person name="Chain P.S."/>
            <person name="Chen A."/>
            <person name="Mavromatis K."/>
            <person name="Markowitz V."/>
            <person name="Szeto E."/>
            <person name="Mikhailova N."/>
            <person name="Pati A."/>
            <person name="Wagner M."/>
            <person name="Woyke T."/>
            <person name="Ollivier B."/>
            <person name="Klenk H.P."/>
            <person name="Spring S."/>
            <person name="Loy A."/>
        </authorList>
    </citation>
    <scope>NUCLEOTIDE SEQUENCE [LARGE SCALE GENOMIC DNA]</scope>
    <source>
        <strain evidence="3">ATCC 19365 / DSM 765 / NCIMB 8382 / VKM B-1628</strain>
    </source>
</reference>
<protein>
    <submittedName>
        <fullName evidence="2">Uncharacterized protein</fullName>
    </submittedName>
</protein>
<sequence>MIKIQNKLTLGLVSGLLGELVIMSINRLFVKLGLVQSSLRLMSLQVVKCRRWIPLTSKKDIWLSIGISTFFCINGGLMITYLLSFNKRLCLLKGFVLGTVGGIIPYVFKQAKLIKDFKKPISKIMCLVSHGFFGLTVALVVKTFGNKDNNCQTKR</sequence>
<proteinExistence type="predicted"/>
<feature type="transmembrane region" description="Helical" evidence="1">
    <location>
        <begin position="61"/>
        <end position="83"/>
    </location>
</feature>
<dbReference type="Proteomes" id="UP000006346">
    <property type="component" value="Chromosome"/>
</dbReference>
<dbReference type="HOGENOM" id="CLU_1692672_0_0_9"/>
<organism evidence="2 3">
    <name type="scientific">Desulfosporosinus orientis (strain ATCC 19365 / DSM 765 / NCIMB 8382 / VKM B-1628 / Singapore I)</name>
    <name type="common">Desulfotomaculum orientis</name>
    <dbReference type="NCBI Taxonomy" id="768706"/>
    <lineage>
        <taxon>Bacteria</taxon>
        <taxon>Bacillati</taxon>
        <taxon>Bacillota</taxon>
        <taxon>Clostridia</taxon>
        <taxon>Eubacteriales</taxon>
        <taxon>Desulfitobacteriaceae</taxon>
        <taxon>Desulfosporosinus</taxon>
    </lineage>
</organism>
<dbReference type="EMBL" id="CP003108">
    <property type="protein sequence ID" value="AET69310.1"/>
    <property type="molecule type" value="Genomic_DNA"/>
</dbReference>
<name>G7WBR3_DESOD</name>
<feature type="transmembrane region" description="Helical" evidence="1">
    <location>
        <begin position="90"/>
        <end position="108"/>
    </location>
</feature>
<evidence type="ECO:0000313" key="3">
    <source>
        <dbReference type="Proteomes" id="UP000006346"/>
    </source>
</evidence>
<dbReference type="RefSeq" id="WP_014186117.1">
    <property type="nucleotide sequence ID" value="NC_016584.1"/>
</dbReference>
<keyword evidence="1" id="KW-0812">Transmembrane</keyword>
<dbReference type="OrthoDB" id="1798234at2"/>
<dbReference type="KEGG" id="dor:Desor_3857"/>
<keyword evidence="1" id="KW-1133">Transmembrane helix</keyword>
<accession>G7WBR3</accession>